<protein>
    <submittedName>
        <fullName evidence="1">Uncharacterized protein</fullName>
    </submittedName>
</protein>
<name>A0A438I3T9_VITVI</name>
<evidence type="ECO:0000313" key="1">
    <source>
        <dbReference type="EMBL" id="RVW91366.1"/>
    </source>
</evidence>
<dbReference type="EMBL" id="QGNW01000147">
    <property type="protein sequence ID" value="RVW91366.1"/>
    <property type="molecule type" value="Genomic_DNA"/>
</dbReference>
<reference evidence="1 2" key="1">
    <citation type="journal article" date="2018" name="PLoS Genet.">
        <title>Population sequencing reveals clonal diversity and ancestral inbreeding in the grapevine cultivar Chardonnay.</title>
        <authorList>
            <person name="Roach M.J."/>
            <person name="Johnson D.L."/>
            <person name="Bohlmann J."/>
            <person name="van Vuuren H.J."/>
            <person name="Jones S.J."/>
            <person name="Pretorius I.S."/>
            <person name="Schmidt S.A."/>
            <person name="Borneman A.R."/>
        </authorList>
    </citation>
    <scope>NUCLEOTIDE SEQUENCE [LARGE SCALE GENOMIC DNA]</scope>
    <source>
        <strain evidence="2">cv. Chardonnay</strain>
        <tissue evidence="1">Leaf</tissue>
    </source>
</reference>
<evidence type="ECO:0000313" key="2">
    <source>
        <dbReference type="Proteomes" id="UP000288805"/>
    </source>
</evidence>
<dbReference type="Proteomes" id="UP000288805">
    <property type="component" value="Unassembled WGS sequence"/>
</dbReference>
<comment type="caution">
    <text evidence="1">The sequence shown here is derived from an EMBL/GenBank/DDBJ whole genome shotgun (WGS) entry which is preliminary data.</text>
</comment>
<gene>
    <name evidence="1" type="ORF">CK203_035378</name>
</gene>
<dbReference type="AlphaFoldDB" id="A0A438I3T9"/>
<organism evidence="1 2">
    <name type="scientific">Vitis vinifera</name>
    <name type="common">Grape</name>
    <dbReference type="NCBI Taxonomy" id="29760"/>
    <lineage>
        <taxon>Eukaryota</taxon>
        <taxon>Viridiplantae</taxon>
        <taxon>Streptophyta</taxon>
        <taxon>Embryophyta</taxon>
        <taxon>Tracheophyta</taxon>
        <taxon>Spermatophyta</taxon>
        <taxon>Magnoliopsida</taxon>
        <taxon>eudicotyledons</taxon>
        <taxon>Gunneridae</taxon>
        <taxon>Pentapetalae</taxon>
        <taxon>rosids</taxon>
        <taxon>Vitales</taxon>
        <taxon>Vitaceae</taxon>
        <taxon>Viteae</taxon>
        <taxon>Vitis</taxon>
    </lineage>
</organism>
<proteinExistence type="predicted"/>
<sequence>MVRTLKVFVDRKTFLVRLEGEHRGNWCSITEHSRGFVYVLGFEKEEVGWLIEHLTKAIEMKSHLGFNRKYRGKSSVHLMEVCFNNHERFIRISEFATNRKPTLLVIPESKKGRGWENLKSTLSSMPMVPPSNADEKRRQYRVERFIHNHVGPLYRSFANVVRDEGPRRGGLVPIGGRRKPWCVNAMQIVLNGLRLAELW</sequence>
<accession>A0A438I3T9</accession>